<accession>A0A6P7FNX6</accession>
<gene>
    <name evidence="1" type="primary">LOC114331200</name>
    <name evidence="2" type="synonym">LOC114344018</name>
</gene>
<dbReference type="RefSeq" id="XP_028150668.1">
    <property type="nucleotide sequence ID" value="XM_028294867.1"/>
</dbReference>
<protein>
    <submittedName>
        <fullName evidence="1">Uncharacterized protein LOC114331200</fullName>
    </submittedName>
    <submittedName>
        <fullName evidence="2">Uncharacterized protein LOC114344018</fullName>
    </submittedName>
</protein>
<name>A0A6P7FNX6_DIAVI</name>
<organism evidence="1">
    <name type="scientific">Diabrotica virgifera virgifera</name>
    <name type="common">western corn rootworm</name>
    <dbReference type="NCBI Taxonomy" id="50390"/>
    <lineage>
        <taxon>Eukaryota</taxon>
        <taxon>Metazoa</taxon>
        <taxon>Ecdysozoa</taxon>
        <taxon>Arthropoda</taxon>
        <taxon>Hexapoda</taxon>
        <taxon>Insecta</taxon>
        <taxon>Pterygota</taxon>
        <taxon>Neoptera</taxon>
        <taxon>Endopterygota</taxon>
        <taxon>Coleoptera</taxon>
        <taxon>Polyphaga</taxon>
        <taxon>Cucujiformia</taxon>
        <taxon>Chrysomeloidea</taxon>
        <taxon>Chrysomelidae</taxon>
        <taxon>Galerucinae</taxon>
        <taxon>Diabroticina</taxon>
        <taxon>Diabroticites</taxon>
        <taxon>Diabrotica</taxon>
    </lineage>
</organism>
<dbReference type="AlphaFoldDB" id="A0A6P7FNX6"/>
<evidence type="ECO:0000313" key="1">
    <source>
        <dbReference type="RefSeq" id="XP_028136497.1"/>
    </source>
</evidence>
<proteinExistence type="predicted"/>
<evidence type="ECO:0000313" key="2">
    <source>
        <dbReference type="RefSeq" id="XP_028150668.1"/>
    </source>
</evidence>
<sequence>MSKISSRVEKIITMALNETAQYNARNETAADEPNLITPEINVNDMMYHVPYEFEVMNDEENNFIQDPFGTQGINVDLLSSEVRYETLSTVNLNISSELLSESSVDKTYESTQ</sequence>
<dbReference type="RefSeq" id="XP_028136497.1">
    <property type="nucleotide sequence ID" value="XM_028280696.1"/>
</dbReference>
<reference evidence="1 2" key="1">
    <citation type="submission" date="2025-04" db="UniProtKB">
        <authorList>
            <consortium name="RefSeq"/>
        </authorList>
    </citation>
    <scope>IDENTIFICATION</scope>
    <source>
        <tissue evidence="1 2">Whole insect</tissue>
    </source>
</reference>